<comment type="caution">
    <text evidence="3">The sequence shown here is derived from an EMBL/GenBank/DDBJ whole genome shotgun (WGS) entry which is preliminary data.</text>
</comment>
<evidence type="ECO:0000313" key="4">
    <source>
        <dbReference type="Proteomes" id="UP000660729"/>
    </source>
</evidence>
<dbReference type="PANTHER" id="PTHR43355">
    <property type="entry name" value="FLAVIN REDUCTASE (NADPH)"/>
    <property type="match status" value="1"/>
</dbReference>
<dbReference type="Gene3D" id="3.40.50.720">
    <property type="entry name" value="NAD(P)-binding Rossmann-like Domain"/>
    <property type="match status" value="1"/>
</dbReference>
<dbReference type="PANTHER" id="PTHR43355:SF2">
    <property type="entry name" value="FLAVIN REDUCTASE (NADPH)"/>
    <property type="match status" value="1"/>
</dbReference>
<protein>
    <recommendedName>
        <fullName evidence="2">NAD(P)-binding domain-containing protein</fullName>
    </recommendedName>
</protein>
<dbReference type="Proteomes" id="UP000660729">
    <property type="component" value="Unassembled WGS sequence"/>
</dbReference>
<comment type="similarity">
    <text evidence="1">Belongs to the avfA family.</text>
</comment>
<name>A0A8H6RGR2_9PEZI</name>
<dbReference type="OrthoDB" id="419598at2759"/>
<gene>
    <name evidence="3" type="ORF">HII31_07828</name>
</gene>
<organism evidence="3 4">
    <name type="scientific">Pseudocercospora fuligena</name>
    <dbReference type="NCBI Taxonomy" id="685502"/>
    <lineage>
        <taxon>Eukaryota</taxon>
        <taxon>Fungi</taxon>
        <taxon>Dikarya</taxon>
        <taxon>Ascomycota</taxon>
        <taxon>Pezizomycotina</taxon>
        <taxon>Dothideomycetes</taxon>
        <taxon>Dothideomycetidae</taxon>
        <taxon>Mycosphaerellales</taxon>
        <taxon>Mycosphaerellaceae</taxon>
        <taxon>Pseudocercospora</taxon>
    </lineage>
</organism>
<dbReference type="Pfam" id="PF13460">
    <property type="entry name" value="NAD_binding_10"/>
    <property type="match status" value="1"/>
</dbReference>
<dbReference type="EMBL" id="JABCIY010000168">
    <property type="protein sequence ID" value="KAF7190669.1"/>
    <property type="molecule type" value="Genomic_DNA"/>
</dbReference>
<evidence type="ECO:0000313" key="3">
    <source>
        <dbReference type="EMBL" id="KAF7190669.1"/>
    </source>
</evidence>
<feature type="domain" description="NAD(P)-binding" evidence="2">
    <location>
        <begin position="44"/>
        <end position="132"/>
    </location>
</feature>
<evidence type="ECO:0000259" key="2">
    <source>
        <dbReference type="Pfam" id="PF13460"/>
    </source>
</evidence>
<dbReference type="GO" id="GO:0016646">
    <property type="term" value="F:oxidoreductase activity, acting on the CH-NH group of donors, NAD or NADP as acceptor"/>
    <property type="evidence" value="ECO:0007669"/>
    <property type="project" value="TreeGrafter"/>
</dbReference>
<reference evidence="3" key="1">
    <citation type="submission" date="2020-04" db="EMBL/GenBank/DDBJ databases">
        <title>Draft genome resource of the tomato pathogen Pseudocercospora fuligena.</title>
        <authorList>
            <person name="Zaccaron A."/>
        </authorList>
    </citation>
    <scope>NUCLEOTIDE SEQUENCE</scope>
    <source>
        <strain evidence="3">PF001</strain>
    </source>
</reference>
<dbReference type="InterPro" id="IPR016040">
    <property type="entry name" value="NAD(P)-bd_dom"/>
</dbReference>
<proteinExistence type="inferred from homology"/>
<dbReference type="SUPFAM" id="SSF51735">
    <property type="entry name" value="NAD(P)-binding Rossmann-fold domains"/>
    <property type="match status" value="1"/>
</dbReference>
<accession>A0A8H6RGR2</accession>
<dbReference type="InterPro" id="IPR036291">
    <property type="entry name" value="NAD(P)-bd_dom_sf"/>
</dbReference>
<dbReference type="InterPro" id="IPR051606">
    <property type="entry name" value="Polyketide_Oxido-like"/>
</dbReference>
<sequence length="257" mass="29094">MIRFLRFTEWNALRNIEHLQLPSQHIRINSRYQLAMPSTYLVFGATGGTGKHFVTQALKAGHHVRALVRSSSKLEGLIGSAKASTNLRIVEGNIGDVKPQEMDGLVRGSDFVVCMLGEKEVQKTTKICAKFVKERLVPSMRRCDFKGRFLYQAGGLTCPPGENLSWILWTIRNTVARSFIGQHEDNEAVMEFLHKECGELEWMVHLAGIGGDGETKGRLEKSRAKFSIGNHRDCADYSHRVLEDDQAVRGWWFSRYV</sequence>
<evidence type="ECO:0000256" key="1">
    <source>
        <dbReference type="ARBA" id="ARBA00038376"/>
    </source>
</evidence>
<keyword evidence="4" id="KW-1185">Reference proteome</keyword>
<dbReference type="AlphaFoldDB" id="A0A8H6RGR2"/>